<dbReference type="Proteomes" id="UP000306102">
    <property type="component" value="Unassembled WGS sequence"/>
</dbReference>
<dbReference type="Gene3D" id="3.80.10.10">
    <property type="entry name" value="Ribonuclease Inhibitor"/>
    <property type="match status" value="1"/>
</dbReference>
<dbReference type="InterPro" id="IPR001611">
    <property type="entry name" value="Leu-rich_rpt"/>
</dbReference>
<gene>
    <name evidence="1" type="ORF">TEA_017659</name>
</gene>
<sequence length="353" mass="39242">MKSLGSLSVLQDLNLSENPISSLPESIKGLNVLQALKLSGCTRLQSLPELPMSLVMLNIEGCSSLGMVTNLPNLLRSLFLFSRNCEKLVEVQGMFKLEPIGNAGAEMINKLGLVDLESMGSLEGLYECGIYSIFVPGNEVPGWCSNKRKGSSISFNVPLVLNLKIVALNVYIVYAFANDISLESYQSEHIKINNKTKGLRWNYSPMFRGIPDDNSMIWFSHWEIGHLLMEGGDKMNLSATFDEIFQVKEVIVQIVYDECEEKGIQHHNAHPSHHNVMNVGDLSEYHGTDSIEGLFLDMHVLVEGNCSMTSFGVNNAKRPRFEELSNKSLLADQGNSLKRHCFGVVAREEEAKA</sequence>
<protein>
    <submittedName>
        <fullName evidence="1">Uncharacterized protein</fullName>
    </submittedName>
</protein>
<keyword evidence="2" id="KW-1185">Reference proteome</keyword>
<dbReference type="SUPFAM" id="SSF52047">
    <property type="entry name" value="RNI-like"/>
    <property type="match status" value="1"/>
</dbReference>
<evidence type="ECO:0000313" key="2">
    <source>
        <dbReference type="Proteomes" id="UP000306102"/>
    </source>
</evidence>
<comment type="caution">
    <text evidence="1">The sequence shown here is derived from an EMBL/GenBank/DDBJ whole genome shotgun (WGS) entry which is preliminary data.</text>
</comment>
<dbReference type="PANTHER" id="PTHR47186:SF61">
    <property type="entry name" value="LEUCINE-RICH REPEAT-CONTAINING PROTEIN 57-RELATED"/>
    <property type="match status" value="1"/>
</dbReference>
<reference evidence="1 2" key="1">
    <citation type="journal article" date="2018" name="Proc. Natl. Acad. Sci. U.S.A.">
        <title>Draft genome sequence of Camellia sinensis var. sinensis provides insights into the evolution of the tea genome and tea quality.</title>
        <authorList>
            <person name="Wei C."/>
            <person name="Yang H."/>
            <person name="Wang S."/>
            <person name="Zhao J."/>
            <person name="Liu C."/>
            <person name="Gao L."/>
            <person name="Xia E."/>
            <person name="Lu Y."/>
            <person name="Tai Y."/>
            <person name="She G."/>
            <person name="Sun J."/>
            <person name="Cao H."/>
            <person name="Tong W."/>
            <person name="Gao Q."/>
            <person name="Li Y."/>
            <person name="Deng W."/>
            <person name="Jiang X."/>
            <person name="Wang W."/>
            <person name="Chen Q."/>
            <person name="Zhang S."/>
            <person name="Li H."/>
            <person name="Wu J."/>
            <person name="Wang P."/>
            <person name="Li P."/>
            <person name="Shi C."/>
            <person name="Zheng F."/>
            <person name="Jian J."/>
            <person name="Huang B."/>
            <person name="Shan D."/>
            <person name="Shi M."/>
            <person name="Fang C."/>
            <person name="Yue Y."/>
            <person name="Li F."/>
            <person name="Li D."/>
            <person name="Wei S."/>
            <person name="Han B."/>
            <person name="Jiang C."/>
            <person name="Yin Y."/>
            <person name="Xia T."/>
            <person name="Zhang Z."/>
            <person name="Bennetzen J.L."/>
            <person name="Zhao S."/>
            <person name="Wan X."/>
        </authorList>
    </citation>
    <scope>NUCLEOTIDE SEQUENCE [LARGE SCALE GENOMIC DNA]</scope>
    <source>
        <strain evidence="2">cv. Shuchazao</strain>
        <tissue evidence="1">Leaf</tissue>
    </source>
</reference>
<evidence type="ECO:0000313" key="1">
    <source>
        <dbReference type="EMBL" id="THG19832.1"/>
    </source>
</evidence>
<dbReference type="PANTHER" id="PTHR47186">
    <property type="entry name" value="LEUCINE-RICH REPEAT-CONTAINING PROTEIN 57"/>
    <property type="match status" value="1"/>
</dbReference>
<proteinExistence type="predicted"/>
<accession>A0A4S4ETF8</accession>
<dbReference type="AlphaFoldDB" id="A0A4S4ETF8"/>
<dbReference type="EMBL" id="SDRB02002257">
    <property type="protein sequence ID" value="THG19832.1"/>
    <property type="molecule type" value="Genomic_DNA"/>
</dbReference>
<organism evidence="1 2">
    <name type="scientific">Camellia sinensis var. sinensis</name>
    <name type="common">China tea</name>
    <dbReference type="NCBI Taxonomy" id="542762"/>
    <lineage>
        <taxon>Eukaryota</taxon>
        <taxon>Viridiplantae</taxon>
        <taxon>Streptophyta</taxon>
        <taxon>Embryophyta</taxon>
        <taxon>Tracheophyta</taxon>
        <taxon>Spermatophyta</taxon>
        <taxon>Magnoliopsida</taxon>
        <taxon>eudicotyledons</taxon>
        <taxon>Gunneridae</taxon>
        <taxon>Pentapetalae</taxon>
        <taxon>asterids</taxon>
        <taxon>Ericales</taxon>
        <taxon>Theaceae</taxon>
        <taxon>Camellia</taxon>
    </lineage>
</organism>
<name>A0A4S4ETF8_CAMSN</name>
<dbReference type="PROSITE" id="PS51450">
    <property type="entry name" value="LRR"/>
    <property type="match status" value="1"/>
</dbReference>
<dbReference type="InterPro" id="IPR032675">
    <property type="entry name" value="LRR_dom_sf"/>
</dbReference>